<dbReference type="EMBL" id="CP120678">
    <property type="protein sequence ID" value="WIW71926.1"/>
    <property type="molecule type" value="Genomic_DNA"/>
</dbReference>
<evidence type="ECO:0000259" key="6">
    <source>
        <dbReference type="Pfam" id="PF01276"/>
    </source>
</evidence>
<evidence type="ECO:0000259" key="7">
    <source>
        <dbReference type="Pfam" id="PF03711"/>
    </source>
</evidence>
<dbReference type="Pfam" id="PF01276">
    <property type="entry name" value="OKR_DC_1"/>
    <property type="match status" value="1"/>
</dbReference>
<keyword evidence="9" id="KW-1185">Reference proteome</keyword>
<comment type="cofactor">
    <cofactor evidence="1">
        <name>pyridoxal 5'-phosphate</name>
        <dbReference type="ChEBI" id="CHEBI:597326"/>
    </cofactor>
</comment>
<sequence>MKRYVEDGAVGFHTPGHKQGKGMDAEFFDLVTPLGLKTEVSLMEELDDLHEPAMCIKEAQDLAAELYNADSSYFVINGTTGAIHAMIMAAVNPGDKIIIPRNAHRSVIGGVILSGAEPIFVLPEVDIELGIAMAVSPEQIEQAIKEHPDAKAVLVVYPTYYGVASDIEKIASIVHKNKMLLLVDEAHGPHLKFSNYLPIQAIDAGADIVAQSTHKILGAMTQCSMLHARHHRIDVQKLKTMISLVQSTSPNYLLLASLDVARRQMAVEGKALLKRAVDLSIWLRNEINKIEGLYCFGEEKLGAQGAYALDITKLTVTVKGLYMTGAEAEKILRCKYKIQVELSDLYNILFILSYADGQREAETLLVALRKLAEEVKQNSTPINALACVIYPYKILTKQSPRQALFAVKREMQFHESAGCICGEMITFYPPGIPLICPGEVITQELIDYCKMMQQSGLKVVGPNDASLTTIQVVAE</sequence>
<dbReference type="InterPro" id="IPR000310">
    <property type="entry name" value="Orn/Lys/Arg_deCO2ase_major_dom"/>
</dbReference>
<keyword evidence="8" id="KW-0032">Aminotransferase</keyword>
<dbReference type="Gene3D" id="3.90.105.10">
    <property type="entry name" value="Molybdopterin biosynthesis moea protein, domain 2"/>
    <property type="match status" value="1"/>
</dbReference>
<evidence type="ECO:0000256" key="5">
    <source>
        <dbReference type="ARBA" id="ARBA00023239"/>
    </source>
</evidence>
<dbReference type="InterPro" id="IPR052357">
    <property type="entry name" value="Orn_Lys_Arg_decarboxylase-I"/>
</dbReference>
<reference evidence="8" key="1">
    <citation type="submission" date="2023-03" db="EMBL/GenBank/DDBJ databases">
        <title>Selenobaculum gbiensis gen. nov. sp. nov., a new bacterium isolated from the gut microbiota of IBD patient.</title>
        <authorList>
            <person name="Yeo S."/>
            <person name="Park H."/>
            <person name="Huh C.S."/>
        </authorList>
    </citation>
    <scope>NUCLEOTIDE SEQUENCE</scope>
    <source>
        <strain evidence="8">ICN-92133</strain>
    </source>
</reference>
<dbReference type="KEGG" id="sgbi:P3F81_00900"/>
<dbReference type="CDD" id="cd00615">
    <property type="entry name" value="Orn_deC_like"/>
    <property type="match status" value="1"/>
</dbReference>
<protein>
    <submittedName>
        <fullName evidence="8">Aminotransferase class I/II-fold pyridoxal phosphate-dependent enzyme</fullName>
    </submittedName>
</protein>
<dbReference type="PANTHER" id="PTHR43277">
    <property type="entry name" value="ARGININE DECARBOXYLASE"/>
    <property type="match status" value="1"/>
</dbReference>
<evidence type="ECO:0000313" key="8">
    <source>
        <dbReference type="EMBL" id="WIW71926.1"/>
    </source>
</evidence>
<dbReference type="Gene3D" id="3.40.640.10">
    <property type="entry name" value="Type I PLP-dependent aspartate aminotransferase-like (Major domain)"/>
    <property type="match status" value="1"/>
</dbReference>
<dbReference type="GO" id="GO:0008483">
    <property type="term" value="F:transaminase activity"/>
    <property type="evidence" value="ECO:0007669"/>
    <property type="project" value="UniProtKB-KW"/>
</dbReference>
<evidence type="ECO:0000256" key="4">
    <source>
        <dbReference type="ARBA" id="ARBA00022898"/>
    </source>
</evidence>
<evidence type="ECO:0000256" key="3">
    <source>
        <dbReference type="ARBA" id="ARBA00022793"/>
    </source>
</evidence>
<accession>A0A9Y2ETQ5</accession>
<gene>
    <name evidence="8" type="ORF">P3F81_00900</name>
</gene>
<feature type="domain" description="Orn/Lys/Arg decarboxylase C-terminal" evidence="7">
    <location>
        <begin position="410"/>
        <end position="456"/>
    </location>
</feature>
<dbReference type="Proteomes" id="UP001243623">
    <property type="component" value="Chromosome"/>
</dbReference>
<dbReference type="AlphaFoldDB" id="A0A9Y2ETQ5"/>
<dbReference type="Pfam" id="PF03711">
    <property type="entry name" value="OKR_DC_1_C"/>
    <property type="match status" value="1"/>
</dbReference>
<organism evidence="8 9">
    <name type="scientific">Selenobaculum gibii</name>
    <dbReference type="NCBI Taxonomy" id="3054208"/>
    <lineage>
        <taxon>Bacteria</taxon>
        <taxon>Bacillati</taxon>
        <taxon>Bacillota</taxon>
        <taxon>Negativicutes</taxon>
        <taxon>Selenomonadales</taxon>
        <taxon>Selenomonadaceae</taxon>
        <taxon>Selenobaculum</taxon>
    </lineage>
</organism>
<name>A0A9Y2ETQ5_9FIRM</name>
<keyword evidence="4" id="KW-0663">Pyridoxal phosphate</keyword>
<evidence type="ECO:0000256" key="1">
    <source>
        <dbReference type="ARBA" id="ARBA00001933"/>
    </source>
</evidence>
<feature type="domain" description="Orn/Lys/Arg decarboxylases family 1 pyridoxal-P attachment site" evidence="6">
    <location>
        <begin position="2"/>
        <end position="358"/>
    </location>
</feature>
<dbReference type="InterPro" id="IPR015424">
    <property type="entry name" value="PyrdxlP-dep_Trfase"/>
</dbReference>
<keyword evidence="8" id="KW-0808">Transferase</keyword>
<comment type="similarity">
    <text evidence="2">Belongs to the Orn/Lys/Arg decarboxylase class-I family.</text>
</comment>
<evidence type="ECO:0000313" key="9">
    <source>
        <dbReference type="Proteomes" id="UP001243623"/>
    </source>
</evidence>
<keyword evidence="3" id="KW-0210">Decarboxylase</keyword>
<dbReference type="GO" id="GO:0016831">
    <property type="term" value="F:carboxy-lyase activity"/>
    <property type="evidence" value="ECO:0007669"/>
    <property type="project" value="UniProtKB-KW"/>
</dbReference>
<dbReference type="InterPro" id="IPR015421">
    <property type="entry name" value="PyrdxlP-dep_Trfase_major"/>
</dbReference>
<dbReference type="RefSeq" id="WP_147667510.1">
    <property type="nucleotide sequence ID" value="NZ_CP120678.1"/>
</dbReference>
<dbReference type="SUPFAM" id="SSF53383">
    <property type="entry name" value="PLP-dependent transferases"/>
    <property type="match status" value="1"/>
</dbReference>
<keyword evidence="5" id="KW-0456">Lyase</keyword>
<proteinExistence type="inferred from homology"/>
<dbReference type="InterPro" id="IPR008286">
    <property type="entry name" value="Prn/Lys/Arg_de-COase_C"/>
</dbReference>
<dbReference type="PANTHER" id="PTHR43277:SF4">
    <property type="entry name" value="ARGININE DECARBOXYLASE"/>
    <property type="match status" value="1"/>
</dbReference>
<evidence type="ECO:0000256" key="2">
    <source>
        <dbReference type="ARBA" id="ARBA00010671"/>
    </source>
</evidence>